<accession>M0NG89</accession>
<name>M0NG89_9EURY</name>
<dbReference type="InterPro" id="IPR036388">
    <property type="entry name" value="WH-like_DNA-bd_sf"/>
</dbReference>
<dbReference type="AlphaFoldDB" id="M0NG89"/>
<dbReference type="RefSeq" id="WP_007737921.1">
    <property type="nucleotide sequence ID" value="NZ_AOMF01000092.1"/>
</dbReference>
<dbReference type="InterPro" id="IPR011991">
    <property type="entry name" value="ArsR-like_HTH"/>
</dbReference>
<dbReference type="Gene3D" id="1.10.10.10">
    <property type="entry name" value="Winged helix-like DNA-binding domain superfamily/Winged helix DNA-binding domain"/>
    <property type="match status" value="1"/>
</dbReference>
<dbReference type="STRING" id="1227457.C451_04074"/>
<protein>
    <submittedName>
        <fullName evidence="1">IclR-like transcriptional regulator</fullName>
    </submittedName>
</protein>
<keyword evidence="2" id="KW-1185">Reference proteome</keyword>
<proteinExistence type="predicted"/>
<dbReference type="Proteomes" id="UP000011680">
    <property type="component" value="Unassembled WGS sequence"/>
</dbReference>
<sequence length="171" mass="18943">MGENNTSLFASALNTCPDIVALDYSLRRMIEVSMSQSSMGSSGLRDPEWTTDSVIEAEETITALLGSLDDTDCREILDATSEALSANEIAEVCNLPLSTTYRKLDLLTDAGLLEERTRVRQSGHHASEYSRIIEDITISLGACGELELEVSHCERSDRLTSSPRRTREERR</sequence>
<gene>
    <name evidence="1" type="ORF">C451_04074</name>
</gene>
<reference evidence="1 2" key="1">
    <citation type="journal article" date="2014" name="PLoS Genet.">
        <title>Phylogenetically driven sequencing of extremely halophilic archaea reveals strategies for static and dynamic osmo-response.</title>
        <authorList>
            <person name="Becker E.A."/>
            <person name="Seitzer P.M."/>
            <person name="Tritt A."/>
            <person name="Larsen D."/>
            <person name="Krusor M."/>
            <person name="Yao A.I."/>
            <person name="Wu D."/>
            <person name="Madern D."/>
            <person name="Eisen J.A."/>
            <person name="Darling A.E."/>
            <person name="Facciotti M.T."/>
        </authorList>
    </citation>
    <scope>NUCLEOTIDE SEQUENCE [LARGE SCALE GENOMIC DNA]</scope>
    <source>
        <strain evidence="1 2">JCM 13552</strain>
    </source>
</reference>
<dbReference type="InterPro" id="IPR036390">
    <property type="entry name" value="WH_DNA-bd_sf"/>
</dbReference>
<organism evidence="1 2">
    <name type="scientific">Halococcus thailandensis JCM 13552</name>
    <dbReference type="NCBI Taxonomy" id="1227457"/>
    <lineage>
        <taxon>Archaea</taxon>
        <taxon>Methanobacteriati</taxon>
        <taxon>Methanobacteriota</taxon>
        <taxon>Stenosarchaea group</taxon>
        <taxon>Halobacteria</taxon>
        <taxon>Halobacteriales</taxon>
        <taxon>Halococcaceae</taxon>
        <taxon>Halococcus</taxon>
    </lineage>
</organism>
<evidence type="ECO:0000313" key="1">
    <source>
        <dbReference type="EMBL" id="EMA56109.1"/>
    </source>
</evidence>
<dbReference type="EMBL" id="AOMF01000092">
    <property type="protein sequence ID" value="EMA56109.1"/>
    <property type="molecule type" value="Genomic_DNA"/>
</dbReference>
<evidence type="ECO:0000313" key="2">
    <source>
        <dbReference type="Proteomes" id="UP000011680"/>
    </source>
</evidence>
<comment type="caution">
    <text evidence="1">The sequence shown here is derived from an EMBL/GenBank/DDBJ whole genome shotgun (WGS) entry which is preliminary data.</text>
</comment>
<dbReference type="SUPFAM" id="SSF46785">
    <property type="entry name" value="Winged helix' DNA-binding domain"/>
    <property type="match status" value="1"/>
</dbReference>
<dbReference type="CDD" id="cd00090">
    <property type="entry name" value="HTH_ARSR"/>
    <property type="match status" value="1"/>
</dbReference>
<dbReference type="eggNOG" id="arCOG03067">
    <property type="taxonomic scope" value="Archaea"/>
</dbReference>
<dbReference type="Pfam" id="PF12840">
    <property type="entry name" value="HTH_20"/>
    <property type="match status" value="1"/>
</dbReference>